<dbReference type="Proteomes" id="UP001597097">
    <property type="component" value="Unassembled WGS sequence"/>
</dbReference>
<gene>
    <name evidence="2" type="ORF">ACFSJ0_60535</name>
</gene>
<organism evidence="2 3">
    <name type="scientific">Nonomuraea guangzhouensis</name>
    <dbReference type="NCBI Taxonomy" id="1291555"/>
    <lineage>
        <taxon>Bacteria</taxon>
        <taxon>Bacillati</taxon>
        <taxon>Actinomycetota</taxon>
        <taxon>Actinomycetes</taxon>
        <taxon>Streptosporangiales</taxon>
        <taxon>Streptosporangiaceae</taxon>
        <taxon>Nonomuraea</taxon>
    </lineage>
</organism>
<evidence type="ECO:0008006" key="4">
    <source>
        <dbReference type="Google" id="ProtNLM"/>
    </source>
</evidence>
<proteinExistence type="predicted"/>
<sequence>MMTGDSFTSQVNATTAPTHTGSGDQTNYFIQVAAKSLKTANPRRVSRDYLDWLDPRFVPPSRFGDAQQRFENSGMVVVSGDSGSGRRTAALMLLSSWQGGPETGTIRELPDSIEELNETEDISSWEDGDRILVDLSAADPSEYKSVQERLSSYRAQLPDHRACMVVVVPDECHLLAEFGSLLVRIGGPSARRVFQRYLHVEGIEYTVEEIDTAGLKRYLVSGSMLDVAELADRVREVKRSQGGRGGFAMWCREAIAALSDRGSDVFNDVRKLRDGGQRALLLSAGLLSGAPAEAVEHTAGILLTVSGRPEEEPTFERPDLAERFHELKLIRDRESVRFKRSAYDQAVRKYFWDNFPRLRDSFREAVARVVESGELETDKRLELVSRFAYECLRTNRPDDLDQLAFRWARREDLLPFSARALEYGLLDPRHARRFRQQIYVWVSGTEPQPWFGWVLVRVCADIMAQQYPEQAQIRLLHLTRHSSSLVSTRAQDALCEQAEQSLRLYRRLLARLTLNARRGWSYGEAATFLKASAPERLTVRSRGRSAPLGDRRVREGLSTCWTALLTQRPREEWTERLRTWLDQLDADPWRKYFMNVLIAAVRDDDRSCALLYLEVHARSLRQPEDSAKTLLDAIDTAQGVTFAAQEGPGEHRQ</sequence>
<reference evidence="3" key="1">
    <citation type="journal article" date="2019" name="Int. J. Syst. Evol. Microbiol.">
        <title>The Global Catalogue of Microorganisms (GCM) 10K type strain sequencing project: providing services to taxonomists for standard genome sequencing and annotation.</title>
        <authorList>
            <consortium name="The Broad Institute Genomics Platform"/>
            <consortium name="The Broad Institute Genome Sequencing Center for Infectious Disease"/>
            <person name="Wu L."/>
            <person name="Ma J."/>
        </authorList>
    </citation>
    <scope>NUCLEOTIDE SEQUENCE [LARGE SCALE GENOMIC DNA]</scope>
    <source>
        <strain evidence="3">CGMCC 1.15399</strain>
    </source>
</reference>
<dbReference type="EMBL" id="JBHUCM010000075">
    <property type="protein sequence ID" value="MFD1547317.1"/>
    <property type="molecule type" value="Genomic_DNA"/>
</dbReference>
<accession>A0ABW4GX28</accession>
<keyword evidence="3" id="KW-1185">Reference proteome</keyword>
<name>A0ABW4GX28_9ACTN</name>
<evidence type="ECO:0000313" key="3">
    <source>
        <dbReference type="Proteomes" id="UP001597097"/>
    </source>
</evidence>
<feature type="region of interest" description="Disordered" evidence="1">
    <location>
        <begin position="1"/>
        <end position="24"/>
    </location>
</feature>
<comment type="caution">
    <text evidence="2">The sequence shown here is derived from an EMBL/GenBank/DDBJ whole genome shotgun (WGS) entry which is preliminary data.</text>
</comment>
<dbReference type="RefSeq" id="WP_219528094.1">
    <property type="nucleotide sequence ID" value="NZ_JAHKRM010000003.1"/>
</dbReference>
<evidence type="ECO:0000313" key="2">
    <source>
        <dbReference type="EMBL" id="MFD1547317.1"/>
    </source>
</evidence>
<evidence type="ECO:0000256" key="1">
    <source>
        <dbReference type="SAM" id="MobiDB-lite"/>
    </source>
</evidence>
<protein>
    <recommendedName>
        <fullName evidence="4">ATP-binding protein</fullName>
    </recommendedName>
</protein>